<organism evidence="2">
    <name type="scientific">Hexamita inflata</name>
    <dbReference type="NCBI Taxonomy" id="28002"/>
    <lineage>
        <taxon>Eukaryota</taxon>
        <taxon>Metamonada</taxon>
        <taxon>Diplomonadida</taxon>
        <taxon>Hexamitidae</taxon>
        <taxon>Hexamitinae</taxon>
        <taxon>Hexamita</taxon>
    </lineage>
</organism>
<comment type="caution">
    <text evidence="2">The sequence shown here is derived from an EMBL/GenBank/DDBJ whole genome shotgun (WGS) entry which is preliminary data.</text>
</comment>
<evidence type="ECO:0000313" key="3">
    <source>
        <dbReference type="EMBL" id="CAL5975836.1"/>
    </source>
</evidence>
<dbReference type="InterPro" id="IPR029526">
    <property type="entry name" value="PGBD"/>
</dbReference>
<dbReference type="PANTHER" id="PTHR46599">
    <property type="entry name" value="PIGGYBAC TRANSPOSABLE ELEMENT-DERIVED PROTEIN 4"/>
    <property type="match status" value="1"/>
</dbReference>
<protein>
    <submittedName>
        <fullName evidence="2">Transposase IS4</fullName>
    </submittedName>
    <submittedName>
        <fullName evidence="3">Transposase_IS4</fullName>
    </submittedName>
</protein>
<name>A0AA86TT71_9EUKA</name>
<dbReference type="EMBL" id="CAXDID020000006">
    <property type="protein sequence ID" value="CAL5975836.1"/>
    <property type="molecule type" value="Genomic_DNA"/>
</dbReference>
<reference evidence="3 4" key="2">
    <citation type="submission" date="2024-07" db="EMBL/GenBank/DDBJ databases">
        <authorList>
            <person name="Akdeniz Z."/>
        </authorList>
    </citation>
    <scope>NUCLEOTIDE SEQUENCE [LARGE SCALE GENOMIC DNA]</scope>
</reference>
<dbReference type="AlphaFoldDB" id="A0AA86TT71"/>
<reference evidence="2" key="1">
    <citation type="submission" date="2023-06" db="EMBL/GenBank/DDBJ databases">
        <authorList>
            <person name="Kurt Z."/>
        </authorList>
    </citation>
    <scope>NUCLEOTIDE SEQUENCE</scope>
</reference>
<evidence type="ECO:0000259" key="1">
    <source>
        <dbReference type="Pfam" id="PF13843"/>
    </source>
</evidence>
<feature type="domain" description="PiggyBac transposable element-derived protein" evidence="1">
    <location>
        <begin position="1"/>
        <end position="48"/>
    </location>
</feature>
<gene>
    <name evidence="2" type="ORF">HINF_LOCUS15719</name>
    <name evidence="3" type="ORF">HINF_LOCUS3531</name>
</gene>
<dbReference type="Proteomes" id="UP001642409">
    <property type="component" value="Unassembled WGS sequence"/>
</dbReference>
<dbReference type="Pfam" id="PF13843">
    <property type="entry name" value="DDE_Tnp_1_7"/>
    <property type="match status" value="1"/>
</dbReference>
<keyword evidence="4" id="KW-1185">Reference proteome</keyword>
<dbReference type="PANTHER" id="PTHR46599:SF3">
    <property type="entry name" value="PIGGYBAC TRANSPOSABLE ELEMENT-DERIVED PROTEIN 4"/>
    <property type="match status" value="1"/>
</dbReference>
<proteinExistence type="predicted"/>
<sequence length="163" mass="19401">MVRYYNNNYKGVDQVDQYISSLKYPGRCKRWTTRMFIYFMQTILVNSFSLFRLKHPEHKNLSLIPFVNGLIDQLYINLKQKIQITPKRHIEESISEPVVTPVQHAYGHEKEVQKSYLKCSYCQQSWTRNKCSCEHIAICDLCRVDHIKQTNIIRCYNVHKPGK</sequence>
<evidence type="ECO:0000313" key="2">
    <source>
        <dbReference type="EMBL" id="CAI9928074.1"/>
    </source>
</evidence>
<accession>A0AA86TT71</accession>
<dbReference type="EMBL" id="CATOUU010000386">
    <property type="protein sequence ID" value="CAI9928074.1"/>
    <property type="molecule type" value="Genomic_DNA"/>
</dbReference>
<evidence type="ECO:0000313" key="4">
    <source>
        <dbReference type="Proteomes" id="UP001642409"/>
    </source>
</evidence>